<organism evidence="7 8">
    <name type="scientific">Oidiodendron maius (strain Zn)</name>
    <dbReference type="NCBI Taxonomy" id="913774"/>
    <lineage>
        <taxon>Eukaryota</taxon>
        <taxon>Fungi</taxon>
        <taxon>Dikarya</taxon>
        <taxon>Ascomycota</taxon>
        <taxon>Pezizomycotina</taxon>
        <taxon>Leotiomycetes</taxon>
        <taxon>Leotiomycetes incertae sedis</taxon>
        <taxon>Myxotrichaceae</taxon>
        <taxon>Oidiodendron</taxon>
    </lineage>
</organism>
<dbReference type="Pfam" id="PF00350">
    <property type="entry name" value="Dynamin_N"/>
    <property type="match status" value="1"/>
</dbReference>
<evidence type="ECO:0000256" key="1">
    <source>
        <dbReference type="ARBA" id="ARBA00022741"/>
    </source>
</evidence>
<evidence type="ECO:0000259" key="6">
    <source>
        <dbReference type="PROSITE" id="PS51718"/>
    </source>
</evidence>
<keyword evidence="3" id="KW-0175">Coiled coil</keyword>
<dbReference type="InterPro" id="IPR000375">
    <property type="entry name" value="Dynamin_stalk"/>
</dbReference>
<evidence type="ECO:0000313" key="8">
    <source>
        <dbReference type="Proteomes" id="UP000054321"/>
    </source>
</evidence>
<dbReference type="InterPro" id="IPR030381">
    <property type="entry name" value="G_DYNAMIN_dom"/>
</dbReference>
<dbReference type="STRING" id="913774.A0A0C3HFT4"/>
<dbReference type="InterPro" id="IPR045063">
    <property type="entry name" value="Dynamin_N"/>
</dbReference>
<evidence type="ECO:0000256" key="2">
    <source>
        <dbReference type="ARBA" id="ARBA00023134"/>
    </source>
</evidence>
<evidence type="ECO:0000259" key="5">
    <source>
        <dbReference type="PROSITE" id="PS51388"/>
    </source>
</evidence>
<dbReference type="SUPFAM" id="SSF52540">
    <property type="entry name" value="P-loop containing nucleoside triphosphate hydrolases"/>
    <property type="match status" value="1"/>
</dbReference>
<evidence type="ECO:0008006" key="9">
    <source>
        <dbReference type="Google" id="ProtNLM"/>
    </source>
</evidence>
<dbReference type="PANTHER" id="PTHR11566:SF131">
    <property type="entry name" value="GTPASE, PUTATIVE (AFU_ORTHOLOGUE AFUA_6G07630)-RELATED"/>
    <property type="match status" value="1"/>
</dbReference>
<dbReference type="GO" id="GO:0005886">
    <property type="term" value="C:plasma membrane"/>
    <property type="evidence" value="ECO:0007669"/>
    <property type="project" value="TreeGrafter"/>
</dbReference>
<dbReference type="GO" id="GO:0005525">
    <property type="term" value="F:GTP binding"/>
    <property type="evidence" value="ECO:0007669"/>
    <property type="project" value="InterPro"/>
</dbReference>
<dbReference type="GO" id="GO:0003924">
    <property type="term" value="F:GTPase activity"/>
    <property type="evidence" value="ECO:0007669"/>
    <property type="project" value="InterPro"/>
</dbReference>
<reference evidence="8" key="2">
    <citation type="submission" date="2015-01" db="EMBL/GenBank/DDBJ databases">
        <title>Evolutionary Origins and Diversification of the Mycorrhizal Mutualists.</title>
        <authorList>
            <consortium name="DOE Joint Genome Institute"/>
            <consortium name="Mycorrhizal Genomics Consortium"/>
            <person name="Kohler A."/>
            <person name="Kuo A."/>
            <person name="Nagy L.G."/>
            <person name="Floudas D."/>
            <person name="Copeland A."/>
            <person name="Barry K.W."/>
            <person name="Cichocki N."/>
            <person name="Veneault-Fourrey C."/>
            <person name="LaButti K."/>
            <person name="Lindquist E.A."/>
            <person name="Lipzen A."/>
            <person name="Lundell T."/>
            <person name="Morin E."/>
            <person name="Murat C."/>
            <person name="Riley R."/>
            <person name="Ohm R."/>
            <person name="Sun H."/>
            <person name="Tunlid A."/>
            <person name="Henrissat B."/>
            <person name="Grigoriev I.V."/>
            <person name="Hibbett D.S."/>
            <person name="Martin F."/>
        </authorList>
    </citation>
    <scope>NUCLEOTIDE SEQUENCE [LARGE SCALE GENOMIC DNA]</scope>
    <source>
        <strain evidence="8">Zn</strain>
    </source>
</reference>
<dbReference type="PROSITE" id="PS51718">
    <property type="entry name" value="G_DYNAMIN_2"/>
    <property type="match status" value="1"/>
</dbReference>
<dbReference type="InterPro" id="IPR020850">
    <property type="entry name" value="GED_dom"/>
</dbReference>
<dbReference type="InterPro" id="IPR027417">
    <property type="entry name" value="P-loop_NTPase"/>
</dbReference>
<dbReference type="InterPro" id="IPR022812">
    <property type="entry name" value="Dynamin"/>
</dbReference>
<keyword evidence="1" id="KW-0547">Nucleotide-binding</keyword>
<accession>A0A0C3HFT4</accession>
<feature type="coiled-coil region" evidence="3">
    <location>
        <begin position="763"/>
        <end position="794"/>
    </location>
</feature>
<dbReference type="GO" id="GO:0005737">
    <property type="term" value="C:cytoplasm"/>
    <property type="evidence" value="ECO:0007669"/>
    <property type="project" value="TreeGrafter"/>
</dbReference>
<feature type="domain" description="Dynamin-type G" evidence="6">
    <location>
        <begin position="36"/>
        <end position="365"/>
    </location>
</feature>
<dbReference type="PANTHER" id="PTHR11566">
    <property type="entry name" value="DYNAMIN"/>
    <property type="match status" value="1"/>
</dbReference>
<dbReference type="GO" id="GO:0031623">
    <property type="term" value="P:receptor internalization"/>
    <property type="evidence" value="ECO:0007669"/>
    <property type="project" value="TreeGrafter"/>
</dbReference>
<evidence type="ECO:0000256" key="3">
    <source>
        <dbReference type="SAM" id="Coils"/>
    </source>
</evidence>
<dbReference type="PROSITE" id="PS51388">
    <property type="entry name" value="GED"/>
    <property type="match status" value="1"/>
</dbReference>
<reference evidence="7 8" key="1">
    <citation type="submission" date="2014-04" db="EMBL/GenBank/DDBJ databases">
        <authorList>
            <consortium name="DOE Joint Genome Institute"/>
            <person name="Kuo A."/>
            <person name="Martino E."/>
            <person name="Perotto S."/>
            <person name="Kohler A."/>
            <person name="Nagy L.G."/>
            <person name="Floudas D."/>
            <person name="Copeland A."/>
            <person name="Barry K.W."/>
            <person name="Cichocki N."/>
            <person name="Veneault-Fourrey C."/>
            <person name="LaButti K."/>
            <person name="Lindquist E.A."/>
            <person name="Lipzen A."/>
            <person name="Lundell T."/>
            <person name="Morin E."/>
            <person name="Murat C."/>
            <person name="Sun H."/>
            <person name="Tunlid A."/>
            <person name="Henrissat B."/>
            <person name="Grigoriev I.V."/>
            <person name="Hibbett D.S."/>
            <person name="Martin F."/>
            <person name="Nordberg H.P."/>
            <person name="Cantor M.N."/>
            <person name="Hua S.X."/>
        </authorList>
    </citation>
    <scope>NUCLEOTIDE SEQUENCE [LARGE SCALE GENOMIC DNA]</scope>
    <source>
        <strain evidence="7 8">Zn</strain>
    </source>
</reference>
<name>A0A0C3HFT4_OIDMZ</name>
<gene>
    <name evidence="7" type="ORF">OIDMADRAFT_163403</name>
</gene>
<proteinExistence type="predicted"/>
<dbReference type="OrthoDB" id="5061070at2759"/>
<dbReference type="GO" id="GO:0005874">
    <property type="term" value="C:microtubule"/>
    <property type="evidence" value="ECO:0007669"/>
    <property type="project" value="TreeGrafter"/>
</dbReference>
<keyword evidence="8" id="KW-1185">Reference proteome</keyword>
<keyword evidence="2" id="KW-0342">GTP-binding</keyword>
<dbReference type="AlphaFoldDB" id="A0A0C3HFT4"/>
<dbReference type="GO" id="GO:0008017">
    <property type="term" value="F:microtubule binding"/>
    <property type="evidence" value="ECO:0007669"/>
    <property type="project" value="TreeGrafter"/>
</dbReference>
<dbReference type="Proteomes" id="UP000054321">
    <property type="component" value="Unassembled WGS sequence"/>
</dbReference>
<feature type="domain" description="GED" evidence="5">
    <location>
        <begin position="696"/>
        <end position="792"/>
    </location>
</feature>
<dbReference type="PRINTS" id="PR00195">
    <property type="entry name" value="DYNAMIN"/>
</dbReference>
<dbReference type="Gene3D" id="3.40.50.300">
    <property type="entry name" value="P-loop containing nucleotide triphosphate hydrolases"/>
    <property type="match status" value="1"/>
</dbReference>
<dbReference type="InterPro" id="IPR001401">
    <property type="entry name" value="Dynamin_GTPase"/>
</dbReference>
<dbReference type="InParanoid" id="A0A0C3HFT4"/>
<sequence>MASQVPGASLQIVGEQVNLLVDAIEQLRKLGIREIDTELPELVLIGDQSAGKSSLMSAIAEINLPKNMGMCTRCPANIKTSPADTWSCTVSLQEYYHFSNDARRVPTKANLFPPWKENEEQGLVITHFKTVSDKTELEEVLRWAQIALLNPSQDYHAFIPGSGTIAQNGLKMGHKHEADFSPNIVAIEIAGPRLPALSFYDLPGIFLSAATVEEQYLVKVFENLAEKYIKRENALIILAITMASDPGLSRTKAIIDHHRAGKRTIGVLTKPDRLQKGQMHQDFDAILKGTERPLARGYFVTKQPGPDFVPRGDYHAQAREEETAFFDSDPLWCGEWHAYRDRCGTAAIQTYLSQEFARLIAQSMPSIDGKIQAETQLVDAKLAKLPELPNDNVQHVVRQCLQGFSDGVRRILEGGPASNEFLSDWTQLSLDFAEAIQLMKPMFTVTDSSDSILPDVISIDDESDGSSSRNLQSLDPHSRGYANPNYSRPKNEDESPTQLHRRSNGKRITLFHQYHNAGKRFMTIAEVKSVISKHRRPGHPGIVTDAAREEICLTSLWPWNGPLKTLSDATFQMLRSAVLRVMDRTIGHYKQTDMFQLSKRKILEFLAQHQADQRRALDAIYELETYKLFTLNEPAFLKYQEEELKLLQAKRRENRVRCYIQRQAFLSKKTLTDASKLQLEKTTTDDELGLDPFRLEIETAAYVRGYYKTAGYRFADNLCQSILGNLLKTIQKEIPFLLENYFQLNNGDSESKCRNLMVEDHGEAEQRTALQEQKNKLNRAADRLAKLVQELRVSSRDMDIDPLYVDEEDAMHSDGSQTGDFPTPSITVRS</sequence>
<dbReference type="Pfam" id="PF01031">
    <property type="entry name" value="Dynamin_M"/>
    <property type="match status" value="1"/>
</dbReference>
<protein>
    <recommendedName>
        <fullName evidence="9">GED domain-containing protein</fullName>
    </recommendedName>
</protein>
<evidence type="ECO:0000313" key="7">
    <source>
        <dbReference type="EMBL" id="KIN01167.1"/>
    </source>
</evidence>
<dbReference type="HOGENOM" id="CLU_008964_4_0_1"/>
<feature type="compositionally biased region" description="Polar residues" evidence="4">
    <location>
        <begin position="814"/>
        <end position="830"/>
    </location>
</feature>
<dbReference type="SMART" id="SM00053">
    <property type="entry name" value="DYNc"/>
    <property type="match status" value="1"/>
</dbReference>
<dbReference type="EMBL" id="KN832876">
    <property type="protein sequence ID" value="KIN01167.1"/>
    <property type="molecule type" value="Genomic_DNA"/>
</dbReference>
<feature type="region of interest" description="Disordered" evidence="4">
    <location>
        <begin position="805"/>
        <end position="830"/>
    </location>
</feature>
<dbReference type="Gene3D" id="1.20.120.1240">
    <property type="entry name" value="Dynamin, middle domain"/>
    <property type="match status" value="1"/>
</dbReference>
<dbReference type="CDD" id="cd08771">
    <property type="entry name" value="DLP_1"/>
    <property type="match status" value="1"/>
</dbReference>
<feature type="region of interest" description="Disordered" evidence="4">
    <location>
        <begin position="456"/>
        <end position="502"/>
    </location>
</feature>
<evidence type="ECO:0000256" key="4">
    <source>
        <dbReference type="SAM" id="MobiDB-lite"/>
    </source>
</evidence>